<feature type="non-terminal residue" evidence="2">
    <location>
        <position position="1"/>
    </location>
</feature>
<evidence type="ECO:0000256" key="1">
    <source>
        <dbReference type="SAM" id="MobiDB-lite"/>
    </source>
</evidence>
<feature type="compositionally biased region" description="Pro residues" evidence="1">
    <location>
        <begin position="383"/>
        <end position="397"/>
    </location>
</feature>
<feature type="compositionally biased region" description="Basic and acidic residues" evidence="1">
    <location>
        <begin position="448"/>
        <end position="461"/>
    </location>
</feature>
<feature type="compositionally biased region" description="Low complexity" evidence="1">
    <location>
        <begin position="216"/>
        <end position="231"/>
    </location>
</feature>
<feature type="region of interest" description="Disordered" evidence="1">
    <location>
        <begin position="123"/>
        <end position="620"/>
    </location>
</feature>
<feature type="compositionally biased region" description="Polar residues" evidence="1">
    <location>
        <begin position="572"/>
        <end position="620"/>
    </location>
</feature>
<proteinExistence type="predicted"/>
<feature type="region of interest" description="Disordered" evidence="1">
    <location>
        <begin position="37"/>
        <end position="64"/>
    </location>
</feature>
<dbReference type="AlphaFoldDB" id="A0A0B7BPB8"/>
<sequence length="665" mass="70959">KSAISGSVSSDAPEVAPKVIPSASTLEKLDNLVKSSALEKGSGEPSAAIPDEHKSSVADSDVNLKDESEKAIIKMKNLDESVPVPVKRKDVNTFQNNQVKFTGGTTVISSENMKCNILKAKLNEEHKKGTDDGQDSDNSSESESESRGNESNLHPDLSITDDSLVEEIKQVTEHNSFVPGAPRPRKERLSKKLDHVVNNGYESLQHSAADAGLGRSSENVVSPEVSVSGGVDSKTQSGGNNSSSIDSKGRTIGIDESVVVENRSIPTRKSPAPQPEFGSMDRITPRTTPTSHNKSFDVAELRQPNETNNISLPSRQSKVVGIPQEAAVKSPTSTKTLPSPIQSAAASPPQLRKPKASTLDLKESQENAVLTSRTSRTVSLTRPAPPPRTISPAPVPKPRTSGIIENAEAVTDVRPQSGTLKASLNPFLPERPSKPPPLSSAKSSSLRMKAESLQKESELEKNLPSGEDTESKRKSLNPFLSDDESDNEFVDASSDLTAKVESRSPTPGDDDNKRTSSTKVPPSKFYSSGGVLPAAPSNQQKPESPLGPPSKPTLSLKKNRPAPPPPSPLPNHENSQGTSQPGGETPKSSTQEPVTIVETSFTRTEPVTRTVSNSSGAKTAVSQVITVERARNNSSSSSHSIASSHISPWISERKVERKFTLTTEL</sequence>
<feature type="compositionally biased region" description="Polar residues" evidence="1">
    <location>
        <begin position="304"/>
        <end position="317"/>
    </location>
</feature>
<name>A0A0B7BPB8_9EUPU</name>
<feature type="compositionally biased region" description="Acidic residues" evidence="1">
    <location>
        <begin position="132"/>
        <end position="143"/>
    </location>
</feature>
<accession>A0A0B7BPB8</accession>
<feature type="compositionally biased region" description="Low complexity" evidence="1">
    <location>
        <begin position="369"/>
        <end position="382"/>
    </location>
</feature>
<dbReference type="EMBL" id="HACG01047351">
    <property type="protein sequence ID" value="CEK94216.1"/>
    <property type="molecule type" value="Transcribed_RNA"/>
</dbReference>
<organism evidence="2">
    <name type="scientific">Arion vulgaris</name>
    <dbReference type="NCBI Taxonomy" id="1028688"/>
    <lineage>
        <taxon>Eukaryota</taxon>
        <taxon>Metazoa</taxon>
        <taxon>Spiralia</taxon>
        <taxon>Lophotrochozoa</taxon>
        <taxon>Mollusca</taxon>
        <taxon>Gastropoda</taxon>
        <taxon>Heterobranchia</taxon>
        <taxon>Euthyneura</taxon>
        <taxon>Panpulmonata</taxon>
        <taxon>Eupulmonata</taxon>
        <taxon>Stylommatophora</taxon>
        <taxon>Helicina</taxon>
        <taxon>Arionoidea</taxon>
        <taxon>Arionidae</taxon>
        <taxon>Arion</taxon>
    </lineage>
</organism>
<feature type="compositionally biased region" description="Polar residues" evidence="1">
    <location>
        <begin position="233"/>
        <end position="246"/>
    </location>
</feature>
<reference evidence="2" key="1">
    <citation type="submission" date="2014-12" db="EMBL/GenBank/DDBJ databases">
        <title>Insight into the proteome of Arion vulgaris.</title>
        <authorList>
            <person name="Aradska J."/>
            <person name="Bulat T."/>
            <person name="Smidak R."/>
            <person name="Sarate P."/>
            <person name="Gangsoo J."/>
            <person name="Sialana F."/>
            <person name="Bilban M."/>
            <person name="Lubec G."/>
        </authorList>
    </citation>
    <scope>NUCLEOTIDE SEQUENCE</scope>
    <source>
        <tissue evidence="2">Skin</tissue>
    </source>
</reference>
<evidence type="ECO:0000313" key="2">
    <source>
        <dbReference type="EMBL" id="CEK94216.1"/>
    </source>
</evidence>
<protein>
    <submittedName>
        <fullName evidence="2">Uncharacterized protein</fullName>
    </submittedName>
</protein>
<feature type="compositionally biased region" description="Low complexity" evidence="1">
    <location>
        <begin position="338"/>
        <end position="350"/>
    </location>
</feature>
<feature type="compositionally biased region" description="Basic and acidic residues" evidence="1">
    <location>
        <begin position="50"/>
        <end position="64"/>
    </location>
</feature>
<gene>
    <name evidence="2" type="primary">ORF199698</name>
</gene>